<dbReference type="PANTHER" id="PTHR34391">
    <property type="entry name" value="UPF0658 GOLGI APPARATUS MEMBRANE PROTEIN C1952.10C-RELATED"/>
    <property type="match status" value="1"/>
</dbReference>
<evidence type="ECO:0000313" key="3">
    <source>
        <dbReference type="EMBL" id="GJE87718.1"/>
    </source>
</evidence>
<name>A0A9P3LB75_9APHY</name>
<dbReference type="InterPro" id="IPR040410">
    <property type="entry name" value="UPF0658_Golgi"/>
</dbReference>
<feature type="transmembrane region" description="Helical" evidence="2">
    <location>
        <begin position="310"/>
        <end position="328"/>
    </location>
</feature>
<keyword evidence="2" id="KW-1133">Transmembrane helix</keyword>
<feature type="transmembrane region" description="Helical" evidence="2">
    <location>
        <begin position="503"/>
        <end position="524"/>
    </location>
</feature>
<dbReference type="Proteomes" id="UP000703269">
    <property type="component" value="Unassembled WGS sequence"/>
</dbReference>
<sequence>MRVKQIWDYVPLPAKLKLLADRITFSKLTLIYFAFSVIHCVLQVALQVQSFKVNMEGARFLNDIILKGNATEPGFTVYGGKDLRLCATVPSHVDASSCPVVWSSDDIAASPKGTAAQNIAETPSSSSVASLSTSLASATSAAPLSFASSVVSASASTNSSSSSKPSSTGVSSSASASASQSAATSKSKSTVTVTVSPSISNASQFKDAIVFTTVAATRTVTITSKTSSVAPTASAKGADGADDEDEDEAVAHDKRDDDGPEISVLLASNGSTRVVIDDLPGIGQVTLSETCLVALNWPVTRVDNTKREDLVFIGYSVWVLGMSLVAILNESPPHIVATFLTHLLATAWSGYQLWNTDQFHDNFSTLITNGACGVNLLPQYWTERGRFEIPTLALNALALVISAVLSWKLMKSFGWQTFKRIGASLTMSRAYRIILVFSIVIQLSAFFIIAAVALWIDQIYNGDIARLTTESKTFRAIDITILVLMLPWLTIGWLSVRREYRILVLVFLGLALLYLAGWAAMFASATFRWTFVEWRFFSLLASASVALTLTAFILAVLCRLNFGKGLPRHLQPDEAQPGDDFVPATFPYGDADAEKAGSLEKVAFPAYDTPVPTFSAAYGDDERVPAPPQPAHVPLGARVLGPRFFAAAPGAVPVSLPLSAVDPRIQRARGHLARQGSGSSQRSESSAAWSEESETPSMKGRRWVIE</sequence>
<comment type="caution">
    <text evidence="3">The sequence shown here is derived from an EMBL/GenBank/DDBJ whole genome shotgun (WGS) entry which is preliminary data.</text>
</comment>
<gene>
    <name evidence="3" type="ORF">PsYK624_038010</name>
</gene>
<feature type="region of interest" description="Disordered" evidence="1">
    <location>
        <begin position="226"/>
        <end position="262"/>
    </location>
</feature>
<protein>
    <submittedName>
        <fullName evidence="3">Uncharacterized protein</fullName>
    </submittedName>
</protein>
<organism evidence="3 4">
    <name type="scientific">Phanerochaete sordida</name>
    <dbReference type="NCBI Taxonomy" id="48140"/>
    <lineage>
        <taxon>Eukaryota</taxon>
        <taxon>Fungi</taxon>
        <taxon>Dikarya</taxon>
        <taxon>Basidiomycota</taxon>
        <taxon>Agaricomycotina</taxon>
        <taxon>Agaricomycetes</taxon>
        <taxon>Polyporales</taxon>
        <taxon>Phanerochaetaceae</taxon>
        <taxon>Phanerochaete</taxon>
    </lineage>
</organism>
<accession>A0A9P3LB75</accession>
<dbReference type="OrthoDB" id="2448307at2759"/>
<feature type="region of interest" description="Disordered" evidence="1">
    <location>
        <begin position="667"/>
        <end position="706"/>
    </location>
</feature>
<evidence type="ECO:0000256" key="1">
    <source>
        <dbReference type="SAM" id="MobiDB-lite"/>
    </source>
</evidence>
<dbReference type="EMBL" id="BPQB01000007">
    <property type="protein sequence ID" value="GJE87718.1"/>
    <property type="molecule type" value="Genomic_DNA"/>
</dbReference>
<feature type="transmembrane region" description="Helical" evidence="2">
    <location>
        <begin position="389"/>
        <end position="409"/>
    </location>
</feature>
<dbReference type="AlphaFoldDB" id="A0A9P3LB75"/>
<evidence type="ECO:0000313" key="4">
    <source>
        <dbReference type="Proteomes" id="UP000703269"/>
    </source>
</evidence>
<keyword evidence="2" id="KW-0472">Membrane</keyword>
<evidence type="ECO:0000256" key="2">
    <source>
        <dbReference type="SAM" id="Phobius"/>
    </source>
</evidence>
<proteinExistence type="predicted"/>
<feature type="transmembrane region" description="Helical" evidence="2">
    <location>
        <begin position="476"/>
        <end position="496"/>
    </location>
</feature>
<dbReference type="PANTHER" id="PTHR34391:SF2">
    <property type="entry name" value="TRP C-TERMINAL DOMAIN-CONTAINING PROTEIN"/>
    <property type="match status" value="1"/>
</dbReference>
<feature type="transmembrane region" description="Helical" evidence="2">
    <location>
        <begin position="430"/>
        <end position="456"/>
    </location>
</feature>
<feature type="compositionally biased region" description="Low complexity" evidence="1">
    <location>
        <begin position="674"/>
        <end position="690"/>
    </location>
</feature>
<keyword evidence="2" id="KW-0812">Transmembrane</keyword>
<feature type="transmembrane region" description="Helical" evidence="2">
    <location>
        <begin position="536"/>
        <end position="558"/>
    </location>
</feature>
<reference evidence="3 4" key="1">
    <citation type="submission" date="2021-08" db="EMBL/GenBank/DDBJ databases">
        <title>Draft Genome Sequence of Phanerochaete sordida strain YK-624.</title>
        <authorList>
            <person name="Mori T."/>
            <person name="Dohra H."/>
            <person name="Suzuki T."/>
            <person name="Kawagishi H."/>
            <person name="Hirai H."/>
        </authorList>
    </citation>
    <scope>NUCLEOTIDE SEQUENCE [LARGE SCALE GENOMIC DNA]</scope>
    <source>
        <strain evidence="3 4">YK-624</strain>
    </source>
</reference>
<dbReference type="GO" id="GO:0005794">
    <property type="term" value="C:Golgi apparatus"/>
    <property type="evidence" value="ECO:0007669"/>
    <property type="project" value="TreeGrafter"/>
</dbReference>
<keyword evidence="4" id="KW-1185">Reference proteome</keyword>